<gene>
    <name evidence="2" type="ORF">DGAL_LOCUS9212</name>
</gene>
<sequence length="123" mass="13625">MAKQQQQQQPYATPMVRKNEERGRRRCVERGSPWSVSLGGPQQFRTAISAQCPAMGGFGWCTCGFSSVGPGRVEKQPSFPSSSSVDDDLLVKTVLSLKSQLLLSQANSNLWIYSPPFLLFTIR</sequence>
<evidence type="ECO:0000313" key="2">
    <source>
        <dbReference type="EMBL" id="CAH0106063.1"/>
    </source>
</evidence>
<reference evidence="2" key="1">
    <citation type="submission" date="2021-11" db="EMBL/GenBank/DDBJ databases">
        <authorList>
            <person name="Schell T."/>
        </authorList>
    </citation>
    <scope>NUCLEOTIDE SEQUENCE</scope>
    <source>
        <strain evidence="2">M5</strain>
    </source>
</reference>
<feature type="region of interest" description="Disordered" evidence="1">
    <location>
        <begin position="1"/>
        <end position="25"/>
    </location>
</feature>
<dbReference type="EMBL" id="CAKKLH010000212">
    <property type="protein sequence ID" value="CAH0106063.1"/>
    <property type="molecule type" value="Genomic_DNA"/>
</dbReference>
<protein>
    <submittedName>
        <fullName evidence="2">Uncharacterized protein</fullName>
    </submittedName>
</protein>
<evidence type="ECO:0000256" key="1">
    <source>
        <dbReference type="SAM" id="MobiDB-lite"/>
    </source>
</evidence>
<evidence type="ECO:0000313" key="3">
    <source>
        <dbReference type="Proteomes" id="UP000789390"/>
    </source>
</evidence>
<keyword evidence="3" id="KW-1185">Reference proteome</keyword>
<dbReference type="AlphaFoldDB" id="A0A8J2WNX9"/>
<comment type="caution">
    <text evidence="2">The sequence shown here is derived from an EMBL/GenBank/DDBJ whole genome shotgun (WGS) entry which is preliminary data.</text>
</comment>
<accession>A0A8J2WNX9</accession>
<proteinExistence type="predicted"/>
<organism evidence="2 3">
    <name type="scientific">Daphnia galeata</name>
    <dbReference type="NCBI Taxonomy" id="27404"/>
    <lineage>
        <taxon>Eukaryota</taxon>
        <taxon>Metazoa</taxon>
        <taxon>Ecdysozoa</taxon>
        <taxon>Arthropoda</taxon>
        <taxon>Crustacea</taxon>
        <taxon>Branchiopoda</taxon>
        <taxon>Diplostraca</taxon>
        <taxon>Cladocera</taxon>
        <taxon>Anomopoda</taxon>
        <taxon>Daphniidae</taxon>
        <taxon>Daphnia</taxon>
    </lineage>
</organism>
<name>A0A8J2WNX9_9CRUS</name>
<dbReference type="Proteomes" id="UP000789390">
    <property type="component" value="Unassembled WGS sequence"/>
</dbReference>